<keyword evidence="3" id="KW-1185">Reference proteome</keyword>
<dbReference type="EMBL" id="FPAZ01000025">
    <property type="protein sequence ID" value="SFU00591.1"/>
    <property type="molecule type" value="Genomic_DNA"/>
</dbReference>
<reference evidence="2 3" key="1">
    <citation type="submission" date="2016-10" db="EMBL/GenBank/DDBJ databases">
        <authorList>
            <person name="Varghese N."/>
            <person name="Submissions S."/>
        </authorList>
    </citation>
    <scope>NUCLEOTIDE SEQUENCE [LARGE SCALE GENOMIC DNA]</scope>
    <source>
        <strain evidence="2 3">CGMCC 1.8499</strain>
    </source>
</reference>
<evidence type="ECO:0000313" key="2">
    <source>
        <dbReference type="EMBL" id="SFU00591.1"/>
    </source>
</evidence>
<dbReference type="InterPro" id="IPR046511">
    <property type="entry name" value="DUF6689"/>
</dbReference>
<dbReference type="Proteomes" id="UP000183805">
    <property type="component" value="Unassembled WGS sequence"/>
</dbReference>
<comment type="caution">
    <text evidence="2">The sequence shown here is derived from an EMBL/GenBank/DDBJ whole genome shotgun (WGS) entry which is preliminary data.</text>
</comment>
<dbReference type="RefSeq" id="WP_036973011.1">
    <property type="nucleotide sequence ID" value="NZ_DIAH01000042.1"/>
</dbReference>
<keyword evidence="1" id="KW-0732">Signal</keyword>
<evidence type="ECO:0000313" key="3">
    <source>
        <dbReference type="Proteomes" id="UP000183805"/>
    </source>
</evidence>
<dbReference type="Pfam" id="PF20396">
    <property type="entry name" value="DUF6689"/>
    <property type="match status" value="1"/>
</dbReference>
<feature type="signal peptide" evidence="1">
    <location>
        <begin position="1"/>
        <end position="24"/>
    </location>
</feature>
<proteinExistence type="predicted"/>
<accession>A0ABY1GY53</accession>
<gene>
    <name evidence="2" type="ORF">SAMN04487854_1257</name>
</gene>
<feature type="chain" id="PRO_5047035627" evidence="1">
    <location>
        <begin position="25"/>
        <end position="278"/>
    </location>
</feature>
<evidence type="ECO:0000256" key="1">
    <source>
        <dbReference type="SAM" id="SignalP"/>
    </source>
</evidence>
<name>A0ABY1GY53_9GAMM</name>
<sequence length="278" mass="30121">MSQFKTFYIIAFALIMMLSSPVSHSTELVSVNVQGNTVEAVINLPANISADITLEFENAVGLTADNIGITAEIIDITSLNLLQRLPNSSNISLQALFPMMITIEPDTSGGFSFSGVASVDIHTHNLEYTAGTPLRFFKAPLGGEFKDITTTMGAGSYRARGSTGRFSQFIIVADLRPATVVINTKFNDLQTALNAFSSQIDSVVYSTLLQDVADINQAIMTLDYSSASSKVSQFINNVKANRGQAIPDVWRSSRDVDNVMGELIAYANTLRFSLRLAN</sequence>
<protein>
    <submittedName>
        <fullName evidence="2">Uncharacterized protein</fullName>
    </submittedName>
</protein>
<organism evidence="2 3">
    <name type="scientific">Pseudoalteromonas lipolytica</name>
    <dbReference type="NCBI Taxonomy" id="570156"/>
    <lineage>
        <taxon>Bacteria</taxon>
        <taxon>Pseudomonadati</taxon>
        <taxon>Pseudomonadota</taxon>
        <taxon>Gammaproteobacteria</taxon>
        <taxon>Alteromonadales</taxon>
        <taxon>Pseudoalteromonadaceae</taxon>
        <taxon>Pseudoalteromonas</taxon>
    </lineage>
</organism>